<dbReference type="KEGG" id="bdw:94336777"/>
<evidence type="ECO:0000256" key="1">
    <source>
        <dbReference type="ARBA" id="ARBA00022723"/>
    </source>
</evidence>
<dbReference type="PROSITE" id="PS50016">
    <property type="entry name" value="ZF_PHD_2"/>
    <property type="match status" value="1"/>
</dbReference>
<dbReference type="Proteomes" id="UP001214638">
    <property type="component" value="Unassembled WGS sequence"/>
</dbReference>
<dbReference type="GO" id="GO:0006357">
    <property type="term" value="P:regulation of transcription by RNA polymerase II"/>
    <property type="evidence" value="ECO:0007669"/>
    <property type="project" value="TreeGrafter"/>
</dbReference>
<accession>A0AAD9UNJ6</accession>
<evidence type="ECO:0000259" key="6">
    <source>
        <dbReference type="PROSITE" id="PS51805"/>
    </source>
</evidence>
<dbReference type="CDD" id="cd15571">
    <property type="entry name" value="ePHD"/>
    <property type="match status" value="2"/>
</dbReference>
<evidence type="ECO:0000256" key="4">
    <source>
        <dbReference type="PROSITE-ProRule" id="PRU00146"/>
    </source>
</evidence>
<dbReference type="EMBL" id="JALLKP010000003">
    <property type="protein sequence ID" value="KAK2195881.1"/>
    <property type="molecule type" value="Genomic_DNA"/>
</dbReference>
<dbReference type="Pfam" id="PF13832">
    <property type="entry name" value="zf-HC5HC2H_2"/>
    <property type="match status" value="1"/>
</dbReference>
<evidence type="ECO:0000256" key="2">
    <source>
        <dbReference type="ARBA" id="ARBA00022771"/>
    </source>
</evidence>
<name>A0AAD9UNJ6_9APIC</name>
<gene>
    <name evidence="7" type="ORF">BdWA1_002479</name>
</gene>
<dbReference type="PANTHER" id="PTHR13793:SF107">
    <property type="entry name" value="BROMODOMAIN-CONTAINING PROTEIN HOMOLOG"/>
    <property type="match status" value="1"/>
</dbReference>
<dbReference type="InterPro" id="IPR001965">
    <property type="entry name" value="Znf_PHD"/>
</dbReference>
<keyword evidence="3" id="KW-0862">Zinc</keyword>
<keyword evidence="2 4" id="KW-0863">Zinc-finger</keyword>
<dbReference type="InterPro" id="IPR019787">
    <property type="entry name" value="Znf_PHD-finger"/>
</dbReference>
<dbReference type="RefSeq" id="XP_067802724.1">
    <property type="nucleotide sequence ID" value="XM_067947502.1"/>
</dbReference>
<dbReference type="PANTHER" id="PTHR13793">
    <property type="entry name" value="PHD FINGER PROTEINS"/>
    <property type="match status" value="1"/>
</dbReference>
<keyword evidence="1" id="KW-0479">Metal-binding</keyword>
<feature type="domain" description="PHD-type" evidence="5">
    <location>
        <begin position="471"/>
        <end position="543"/>
    </location>
</feature>
<keyword evidence="8" id="KW-1185">Reference proteome</keyword>
<comment type="caution">
    <text evidence="7">The sequence shown here is derived from an EMBL/GenBank/DDBJ whole genome shotgun (WGS) entry which is preliminary data.</text>
</comment>
<sequence length="1606" mass="181186">MDKDTTGLFNPKFVTCVGSKDRNLDDEKFWVDFDRNYFLVPNAALVTCLKSHIWHCKTIANTTLGYLQSLKKTETSNKTSVESVTFSLKETSKFCENACSTLGSLDTLLNKDPFSYFTSDTKPSSTDSLLEYDNIGEYFNPLENAKHDSRQRLPGIHPGSLPDGIHLTFYCPDNTSLDIPQHEDASTPSLLNDYLSINEIPDIIYGPMPAWSRFSTPRFNKGRIIGKAVDLGSNAVSKVGLQVSDPLWNTGNDFKITEIARGSSDLLNLHCMTDAQTPCQVEYSPSLFTFTEHKPVGICKRCLGMPKIACAWCKTNSTDGLGGITFGSRDNTEFKYQMSYNWLDINKMRALMKEEENIENVPEIQQEDPPKSICPNDNDIRAVLYNYLQTLQGISDSFGVLLDRVQKERRPDYNRCSEIETKMLQDYLDQYHSKTFDSRYAYTVQLQSIDVMRLRLSCKNSARFPAKWTDHAICNICGSDEDWDDDPILFCDCCFIPMHFCCLGYKAGTLSEVTKHNLRRHDQSSNNDLEDDDEWLCPGCNYLMNQIPFIKEETAFKIARAVTGPKNKQQMDYLCQNKHPWGPQDSNVELPYIVGFEHDVLSERTISVLFPADPGDCSNEELTSLIIQGGNTPICIAVVNSSGQYPFGDLSRFRVEYLKNNELCLCDYNRFKAALVGTCDDFSETFIKALEYQDLRILSSLVSHVAKEDLHLQRTRAIMEHVPIYATQLIKKQKTIPLKPVRNSCRLNIEGIDFNREDIYSISCKNPQKKLVMSVKCGTGLFINLRIPVCIFCGFDAYYPGGGPIKRTSNAGTWGHVKCALGLDVTITEKEIDYSTFVPKIKALKCIICQHWSTAIVQCSHSTCCRAFHVPCAASSSGCLFSWDTSGKPDILCPLHASGLAPTVVLRKLQHKVQYKHARKLQNFESSIDGLSTKDHVYLEHLLSPNYRNIATMIEKLLDLKVGKLFPFAFMGDTNPKEKIETLNVDQKCRVTNVDSSHCIWCILKIDAQGHYKHIVDDKTPSLALVGSILFPNFKNAKTRVKSTPTTNSHGENTTNGMVAGLLESKASVDAKILKLISNDSIGGRRLVSEGESNTFRRCMGAFLRIVNMVHGPDIRDGVLENFVQLQHHIEEIQEIDRKRLYSNIKTNPSQETVDTDKPAEPMVTPPCENILKLLGDLNQSVLMGLNAECFPPIILRNFYPPRQATDLDPTPSYSPMSIAICQGCLEFKVSERNDLNSQMRRTLEDFDYKICTLCHVRACSECLRCCKGVLDPEGVLFTCQRCMDIMSDGHMPLLCCILCSRFDGLMMKIPLGNVSFLSHWANEYNGNAYVHLVCLDWLCCTRSCDGLRKFPKSVLDRSCSYCGIHSGATLNCVYSGCNVRFHASCGALVGCRVETGKRAENVGIPRKIYCLRHTLNYIAKTSPTDRKFLLGPSYLYEIAISPNMLLNTFIKGIYTSHNCTNTRPKWEAKRSQSAIKRKATESYNQKLSLLSNLDYINLGLVPCKPRPPNAFDDHRIITEHIARDRLIQAMNYAAINGIAAQNDIDKREIKFIISMLKQGQLKPIPGSKRGRKPKSLDGSRDFDLRIFRPDAKWRLLLPSMLLRLF</sequence>
<dbReference type="GeneID" id="94336777"/>
<dbReference type="InterPro" id="IPR050701">
    <property type="entry name" value="Histone_Mod_Regulator"/>
</dbReference>
<evidence type="ECO:0000313" key="8">
    <source>
        <dbReference type="Proteomes" id="UP001214638"/>
    </source>
</evidence>
<dbReference type="PROSITE" id="PS51805">
    <property type="entry name" value="EPHD"/>
    <property type="match status" value="1"/>
</dbReference>
<evidence type="ECO:0000313" key="7">
    <source>
        <dbReference type="EMBL" id="KAK2195881.1"/>
    </source>
</evidence>
<evidence type="ECO:0000259" key="5">
    <source>
        <dbReference type="PROSITE" id="PS50016"/>
    </source>
</evidence>
<dbReference type="Gene3D" id="3.30.40.10">
    <property type="entry name" value="Zinc/RING finger domain, C3HC4 (zinc finger)"/>
    <property type="match status" value="3"/>
</dbReference>
<feature type="domain" description="PHD-type" evidence="6">
    <location>
        <begin position="787"/>
        <end position="897"/>
    </location>
</feature>
<evidence type="ECO:0000256" key="3">
    <source>
        <dbReference type="ARBA" id="ARBA00022833"/>
    </source>
</evidence>
<dbReference type="SUPFAM" id="SSF57903">
    <property type="entry name" value="FYVE/PHD zinc finger"/>
    <property type="match status" value="1"/>
</dbReference>
<proteinExistence type="predicted"/>
<dbReference type="InterPro" id="IPR013083">
    <property type="entry name" value="Znf_RING/FYVE/PHD"/>
</dbReference>
<dbReference type="SMART" id="SM00249">
    <property type="entry name" value="PHD"/>
    <property type="match status" value="3"/>
</dbReference>
<dbReference type="InterPro" id="IPR011011">
    <property type="entry name" value="Znf_FYVE_PHD"/>
</dbReference>
<reference evidence="7" key="1">
    <citation type="journal article" date="2023" name="Nat. Microbiol.">
        <title>Babesia duncani multi-omics identifies virulence factors and drug targets.</title>
        <authorList>
            <person name="Singh P."/>
            <person name="Lonardi S."/>
            <person name="Liang Q."/>
            <person name="Vydyam P."/>
            <person name="Khabirova E."/>
            <person name="Fang T."/>
            <person name="Gihaz S."/>
            <person name="Thekkiniath J."/>
            <person name="Munshi M."/>
            <person name="Abel S."/>
            <person name="Ciampossin L."/>
            <person name="Batugedara G."/>
            <person name="Gupta M."/>
            <person name="Lu X.M."/>
            <person name="Lenz T."/>
            <person name="Chakravarty S."/>
            <person name="Cornillot E."/>
            <person name="Hu Y."/>
            <person name="Ma W."/>
            <person name="Gonzalez L.M."/>
            <person name="Sanchez S."/>
            <person name="Estrada K."/>
            <person name="Sanchez-Flores A."/>
            <person name="Montero E."/>
            <person name="Harb O.S."/>
            <person name="Le Roch K.G."/>
            <person name="Mamoun C.B."/>
        </authorList>
    </citation>
    <scope>NUCLEOTIDE SEQUENCE</scope>
    <source>
        <strain evidence="7">WA1</strain>
    </source>
</reference>
<dbReference type="InterPro" id="IPR034732">
    <property type="entry name" value="EPHD"/>
</dbReference>
<dbReference type="GO" id="GO:0008270">
    <property type="term" value="F:zinc ion binding"/>
    <property type="evidence" value="ECO:0007669"/>
    <property type="project" value="UniProtKB-KW"/>
</dbReference>
<protein>
    <submittedName>
        <fullName evidence="7">Bifunctional Zinc finger</fullName>
    </submittedName>
</protein>
<organism evidence="7 8">
    <name type="scientific">Babesia duncani</name>
    <dbReference type="NCBI Taxonomy" id="323732"/>
    <lineage>
        <taxon>Eukaryota</taxon>
        <taxon>Sar</taxon>
        <taxon>Alveolata</taxon>
        <taxon>Apicomplexa</taxon>
        <taxon>Aconoidasida</taxon>
        <taxon>Piroplasmida</taxon>
        <taxon>Babesiidae</taxon>
        <taxon>Babesia</taxon>
    </lineage>
</organism>